<gene>
    <name evidence="2" type="ORF">LC087_06865</name>
</gene>
<accession>A0ABY9JY13</accession>
<dbReference type="EMBL" id="CP129013">
    <property type="protein sequence ID" value="WLR44276.1"/>
    <property type="molecule type" value="Genomic_DNA"/>
</dbReference>
<proteinExistence type="predicted"/>
<sequence>MTLGSLFNQTVERFSKKEAIVDLTQNIRWTYQEWDHEVNKVAQALINEGVRKGDRVSTFSFNTIEFATLFFACSKIGAVINPINFRLKERELSLILT</sequence>
<organism evidence="2 3">
    <name type="scientific">Bacillus carboniphilus</name>
    <dbReference type="NCBI Taxonomy" id="86663"/>
    <lineage>
        <taxon>Bacteria</taxon>
        <taxon>Bacillati</taxon>
        <taxon>Bacillota</taxon>
        <taxon>Bacilli</taxon>
        <taxon>Bacillales</taxon>
        <taxon>Bacillaceae</taxon>
        <taxon>Bacillus</taxon>
    </lineage>
</organism>
<keyword evidence="3" id="KW-1185">Reference proteome</keyword>
<evidence type="ECO:0000313" key="2">
    <source>
        <dbReference type="EMBL" id="WLR44276.1"/>
    </source>
</evidence>
<dbReference type="SUPFAM" id="SSF56801">
    <property type="entry name" value="Acetyl-CoA synthetase-like"/>
    <property type="match status" value="1"/>
</dbReference>
<feature type="domain" description="AMP-dependent synthetase/ligase" evidence="1">
    <location>
        <begin position="7"/>
        <end position="96"/>
    </location>
</feature>
<dbReference type="PANTHER" id="PTHR43767:SF1">
    <property type="entry name" value="NONRIBOSOMAL PEPTIDE SYNTHASE PES1 (EUROFUNG)-RELATED"/>
    <property type="match status" value="1"/>
</dbReference>
<dbReference type="Proteomes" id="UP001197974">
    <property type="component" value="Chromosome"/>
</dbReference>
<reference evidence="2 3" key="1">
    <citation type="submission" date="2023-06" db="EMBL/GenBank/DDBJ databases">
        <title>Five Gram-positive bacteria isolated from mangrove sediments in Shenzhen, Guangdong, China.</title>
        <authorList>
            <person name="Yu S."/>
            <person name="Zheng W."/>
            <person name="Huang Y."/>
        </authorList>
    </citation>
    <scope>NUCLEOTIDE SEQUENCE [LARGE SCALE GENOMIC DNA]</scope>
    <source>
        <strain evidence="2 3">SaN35-3</strain>
    </source>
</reference>
<dbReference type="Gene3D" id="3.40.50.980">
    <property type="match status" value="1"/>
</dbReference>
<dbReference type="PANTHER" id="PTHR43767">
    <property type="entry name" value="LONG-CHAIN-FATTY-ACID--COA LIGASE"/>
    <property type="match status" value="1"/>
</dbReference>
<dbReference type="Pfam" id="PF00501">
    <property type="entry name" value="AMP-binding"/>
    <property type="match status" value="1"/>
</dbReference>
<dbReference type="InterPro" id="IPR050237">
    <property type="entry name" value="ATP-dep_AMP-bd_enzyme"/>
</dbReference>
<evidence type="ECO:0000259" key="1">
    <source>
        <dbReference type="Pfam" id="PF00501"/>
    </source>
</evidence>
<dbReference type="RefSeq" id="WP_226538686.1">
    <property type="nucleotide sequence ID" value="NZ_CP129013.1"/>
</dbReference>
<evidence type="ECO:0000313" key="3">
    <source>
        <dbReference type="Proteomes" id="UP001197974"/>
    </source>
</evidence>
<dbReference type="InterPro" id="IPR000873">
    <property type="entry name" value="AMP-dep_synth/lig_dom"/>
</dbReference>
<protein>
    <submittedName>
        <fullName evidence="2">AMP-binding protein</fullName>
    </submittedName>
</protein>
<name>A0ABY9JY13_9BACI</name>